<dbReference type="Gene3D" id="1.10.10.60">
    <property type="entry name" value="Homeodomain-like"/>
    <property type="match status" value="1"/>
</dbReference>
<reference evidence="5" key="1">
    <citation type="submission" date="2011-08" db="EMBL/GenBank/DDBJ databases">
        <title>The draft genome of Latimeria chalumnae.</title>
        <authorList>
            <person name="Di Palma F."/>
            <person name="Alfoldi J."/>
            <person name="Johnson J."/>
            <person name="Berlin A."/>
            <person name="Gnerre S."/>
            <person name="Jaffe D."/>
            <person name="MacCallum I."/>
            <person name="Young S."/>
            <person name="Walker B.J."/>
            <person name="Lander E."/>
            <person name="Lindblad-Toh K."/>
        </authorList>
    </citation>
    <scope>NUCLEOTIDE SEQUENCE [LARGE SCALE GENOMIC DNA]</scope>
    <source>
        <strain evidence="5">Wild caught</strain>
    </source>
</reference>
<feature type="compositionally biased region" description="Acidic residues" evidence="2">
    <location>
        <begin position="143"/>
        <end position="157"/>
    </location>
</feature>
<name>H3B3M9_LATCH</name>
<dbReference type="HOGENOM" id="CLU_124220_0_0_1"/>
<dbReference type="Pfam" id="PF03221">
    <property type="entry name" value="HTH_Tnp_Tc5"/>
    <property type="match status" value="1"/>
</dbReference>
<evidence type="ECO:0000313" key="4">
    <source>
        <dbReference type="Ensembl" id="ENSLACP00000016500.1"/>
    </source>
</evidence>
<sequence length="166" mass="18868">AGREFGIMEKMIRDWRKTNETLEEMAKMKCANCGNMQSFVALEVDLNEWVLQSQQNGYIVTRNAIRSWALKMAKEEKYKTDGSSTFAASAGWCTCFMGSLSECIRKMKDAWESIPDQMIHCSFLKCGINNAMDGSQDAAMYEISEEDDEADDVDSCDNLDQKEFET</sequence>
<dbReference type="AlphaFoldDB" id="H3B3M9"/>
<organism evidence="4 5">
    <name type="scientific">Latimeria chalumnae</name>
    <name type="common">Coelacanth</name>
    <dbReference type="NCBI Taxonomy" id="7897"/>
    <lineage>
        <taxon>Eukaryota</taxon>
        <taxon>Metazoa</taxon>
        <taxon>Chordata</taxon>
        <taxon>Craniata</taxon>
        <taxon>Vertebrata</taxon>
        <taxon>Euteleostomi</taxon>
        <taxon>Coelacanthiformes</taxon>
        <taxon>Coelacanthidae</taxon>
        <taxon>Latimeria</taxon>
    </lineage>
</organism>
<dbReference type="SMART" id="SM00674">
    <property type="entry name" value="CENPB"/>
    <property type="match status" value="1"/>
</dbReference>
<evidence type="ECO:0000256" key="1">
    <source>
        <dbReference type="ARBA" id="ARBA00023125"/>
    </source>
</evidence>
<dbReference type="OMA" id="KATRGWC"/>
<proteinExistence type="predicted"/>
<evidence type="ECO:0000259" key="3">
    <source>
        <dbReference type="SMART" id="SM00674"/>
    </source>
</evidence>
<dbReference type="InterPro" id="IPR009057">
    <property type="entry name" value="Homeodomain-like_sf"/>
</dbReference>
<dbReference type="EMBL" id="AFYH01100637">
    <property type="status" value="NOT_ANNOTATED_CDS"/>
    <property type="molecule type" value="Genomic_DNA"/>
</dbReference>
<dbReference type="InParanoid" id="H3B3M9"/>
<dbReference type="Ensembl" id="ENSLACT00000016614.1">
    <property type="protein sequence ID" value="ENSLACP00000016500.1"/>
    <property type="gene ID" value="ENSLACG00000014539.1"/>
</dbReference>
<protein>
    <recommendedName>
        <fullName evidence="3">HTH CENPB-type domain-containing protein</fullName>
    </recommendedName>
</protein>
<reference evidence="4" key="3">
    <citation type="submission" date="2025-09" db="UniProtKB">
        <authorList>
            <consortium name="Ensembl"/>
        </authorList>
    </citation>
    <scope>IDENTIFICATION</scope>
</reference>
<keyword evidence="1" id="KW-0238">DNA-binding</keyword>
<dbReference type="InterPro" id="IPR006600">
    <property type="entry name" value="HTH_CenpB_DNA-bd_dom"/>
</dbReference>
<reference evidence="4" key="2">
    <citation type="submission" date="2025-08" db="UniProtKB">
        <authorList>
            <consortium name="Ensembl"/>
        </authorList>
    </citation>
    <scope>IDENTIFICATION</scope>
</reference>
<keyword evidence="5" id="KW-1185">Reference proteome</keyword>
<evidence type="ECO:0000313" key="5">
    <source>
        <dbReference type="Proteomes" id="UP000008672"/>
    </source>
</evidence>
<feature type="region of interest" description="Disordered" evidence="2">
    <location>
        <begin position="143"/>
        <end position="166"/>
    </location>
</feature>
<dbReference type="EMBL" id="AFYH01100636">
    <property type="status" value="NOT_ANNOTATED_CDS"/>
    <property type="molecule type" value="Genomic_DNA"/>
</dbReference>
<dbReference type="Proteomes" id="UP000008672">
    <property type="component" value="Unassembled WGS sequence"/>
</dbReference>
<evidence type="ECO:0000256" key="2">
    <source>
        <dbReference type="SAM" id="MobiDB-lite"/>
    </source>
</evidence>
<feature type="domain" description="HTH CENPB-type" evidence="3">
    <location>
        <begin position="36"/>
        <end position="106"/>
    </location>
</feature>
<dbReference type="SUPFAM" id="SSF46689">
    <property type="entry name" value="Homeodomain-like"/>
    <property type="match status" value="1"/>
</dbReference>
<accession>H3B3M9</accession>
<dbReference type="GO" id="GO:0003677">
    <property type="term" value="F:DNA binding"/>
    <property type="evidence" value="ECO:0007669"/>
    <property type="project" value="UniProtKB-KW"/>
</dbReference>
<dbReference type="eggNOG" id="KOG3105">
    <property type="taxonomic scope" value="Eukaryota"/>
</dbReference>